<comment type="similarity">
    <text evidence="8">Belongs to the binding-protein-dependent transport system permease family.</text>
</comment>
<dbReference type="Pfam" id="PF00528">
    <property type="entry name" value="BPD_transp_1"/>
    <property type="match status" value="1"/>
</dbReference>
<gene>
    <name evidence="10" type="ORF">LMS43_09300</name>
</gene>
<evidence type="ECO:0000256" key="3">
    <source>
        <dbReference type="ARBA" id="ARBA00022475"/>
    </source>
</evidence>
<evidence type="ECO:0000259" key="9">
    <source>
        <dbReference type="PROSITE" id="PS50928"/>
    </source>
</evidence>
<feature type="transmembrane region" description="Helical" evidence="8">
    <location>
        <begin position="229"/>
        <end position="252"/>
    </location>
</feature>
<organism evidence="10 11">
    <name type="scientific">Alcaligenes endophyticus</name>
    <dbReference type="NCBI Taxonomy" id="1929088"/>
    <lineage>
        <taxon>Bacteria</taxon>
        <taxon>Pseudomonadati</taxon>
        <taxon>Pseudomonadota</taxon>
        <taxon>Betaproteobacteria</taxon>
        <taxon>Burkholderiales</taxon>
        <taxon>Alcaligenaceae</taxon>
        <taxon>Alcaligenes</taxon>
    </lineage>
</organism>
<dbReference type="Gene3D" id="1.10.3720.10">
    <property type="entry name" value="MetI-like"/>
    <property type="match status" value="1"/>
</dbReference>
<evidence type="ECO:0000256" key="6">
    <source>
        <dbReference type="ARBA" id="ARBA00022989"/>
    </source>
</evidence>
<feature type="domain" description="ABC transmembrane type-1" evidence="9">
    <location>
        <begin position="60"/>
        <end position="251"/>
    </location>
</feature>
<feature type="transmembrane region" description="Helical" evidence="8">
    <location>
        <begin position="180"/>
        <end position="198"/>
    </location>
</feature>
<dbReference type="InterPro" id="IPR000515">
    <property type="entry name" value="MetI-like"/>
</dbReference>
<evidence type="ECO:0000256" key="1">
    <source>
        <dbReference type="ARBA" id="ARBA00004429"/>
    </source>
</evidence>
<evidence type="ECO:0000256" key="8">
    <source>
        <dbReference type="RuleBase" id="RU363032"/>
    </source>
</evidence>
<feature type="transmembrane region" description="Helical" evidence="8">
    <location>
        <begin position="128"/>
        <end position="151"/>
    </location>
</feature>
<feature type="transmembrane region" description="Helical" evidence="8">
    <location>
        <begin position="12"/>
        <end position="37"/>
    </location>
</feature>
<dbReference type="Proteomes" id="UP001168613">
    <property type="component" value="Unassembled WGS sequence"/>
</dbReference>
<comment type="caution">
    <text evidence="10">The sequence shown here is derived from an EMBL/GenBank/DDBJ whole genome shotgun (WGS) entry which is preliminary data.</text>
</comment>
<comment type="subcellular location">
    <subcellularLocation>
        <location evidence="1">Cell inner membrane</location>
        <topology evidence="1">Multi-pass membrane protein</topology>
    </subcellularLocation>
    <subcellularLocation>
        <location evidence="8">Cell membrane</location>
        <topology evidence="8">Multi-pass membrane protein</topology>
    </subcellularLocation>
</comment>
<dbReference type="InterPro" id="IPR035906">
    <property type="entry name" value="MetI-like_sf"/>
</dbReference>
<reference evidence="10" key="1">
    <citation type="submission" date="2021-11" db="EMBL/GenBank/DDBJ databases">
        <title>Draft genome sequence of Alcaligenes endophyticus type strain CCUG 75668T.</title>
        <authorList>
            <person name="Salva-Serra F."/>
            <person name="Duran R.E."/>
            <person name="Seeger M."/>
            <person name="Moore E.R.B."/>
            <person name="Jaen-Luchoro D."/>
        </authorList>
    </citation>
    <scope>NUCLEOTIDE SEQUENCE</scope>
    <source>
        <strain evidence="10">CCUG 75668</strain>
    </source>
</reference>
<keyword evidence="7 8" id="KW-0472">Membrane</keyword>
<keyword evidence="3" id="KW-1003">Cell membrane</keyword>
<dbReference type="PANTHER" id="PTHR43357:SF4">
    <property type="entry name" value="INNER MEMBRANE ABC TRANSPORTER PERMEASE PROTEIN YDCV"/>
    <property type="match status" value="1"/>
</dbReference>
<protein>
    <submittedName>
        <fullName evidence="10">ABC transporter permease</fullName>
    </submittedName>
</protein>
<keyword evidence="2 8" id="KW-0813">Transport</keyword>
<dbReference type="EMBL" id="JAJHNU010000002">
    <property type="protein sequence ID" value="MDN4121484.1"/>
    <property type="molecule type" value="Genomic_DNA"/>
</dbReference>
<feature type="transmembrane region" description="Helical" evidence="8">
    <location>
        <begin position="95"/>
        <end position="116"/>
    </location>
</feature>
<dbReference type="PANTHER" id="PTHR43357">
    <property type="entry name" value="INNER MEMBRANE ABC TRANSPORTER PERMEASE PROTEIN YDCV"/>
    <property type="match status" value="1"/>
</dbReference>
<dbReference type="RefSeq" id="WP_266124159.1">
    <property type="nucleotide sequence ID" value="NZ_JAJHNU010000002.1"/>
</dbReference>
<dbReference type="SUPFAM" id="SSF161098">
    <property type="entry name" value="MetI-like"/>
    <property type="match status" value="1"/>
</dbReference>
<evidence type="ECO:0000256" key="4">
    <source>
        <dbReference type="ARBA" id="ARBA00022519"/>
    </source>
</evidence>
<feature type="transmembrane region" description="Helical" evidence="8">
    <location>
        <begin position="57"/>
        <end position="83"/>
    </location>
</feature>
<dbReference type="CDD" id="cd06261">
    <property type="entry name" value="TM_PBP2"/>
    <property type="match status" value="1"/>
</dbReference>
<evidence type="ECO:0000313" key="10">
    <source>
        <dbReference type="EMBL" id="MDN4121484.1"/>
    </source>
</evidence>
<keyword evidence="5 8" id="KW-0812">Transmembrane</keyword>
<accession>A0ABT8EJK8</accession>
<name>A0ABT8EJK8_9BURK</name>
<dbReference type="PROSITE" id="PS50928">
    <property type="entry name" value="ABC_TM1"/>
    <property type="match status" value="1"/>
</dbReference>
<evidence type="ECO:0000313" key="11">
    <source>
        <dbReference type="Proteomes" id="UP001168613"/>
    </source>
</evidence>
<keyword evidence="4" id="KW-0997">Cell inner membrane</keyword>
<evidence type="ECO:0000256" key="5">
    <source>
        <dbReference type="ARBA" id="ARBA00022692"/>
    </source>
</evidence>
<keyword evidence="6 8" id="KW-1133">Transmembrane helix</keyword>
<keyword evidence="11" id="KW-1185">Reference proteome</keyword>
<evidence type="ECO:0000256" key="2">
    <source>
        <dbReference type="ARBA" id="ARBA00022448"/>
    </source>
</evidence>
<sequence>MGRFIIACIAYVVILFLVLPLVVIIGSSLTSSSYLSFPPEGLSLKWYALVFEDKTYTHAFLISTGLALSATLVAIVLAIPVALVTAQQRFPGRELLSTLFNAPLIVPYLVIGSALLQFTAQLGFAQTFWSLLLGHILIITPFVIRSVYALLDSDHELLERASADLGASAWETFRHITLPLIRPGIVSGAFFAFITSWINVELSMFHTNAVLNTTPVQLFNYVQYSVDPMISAVSAITIFISLLVIVILDLTIGLDVFASDKK</sequence>
<proteinExistence type="inferred from homology"/>
<evidence type="ECO:0000256" key="7">
    <source>
        <dbReference type="ARBA" id="ARBA00023136"/>
    </source>
</evidence>